<dbReference type="InterPro" id="IPR036866">
    <property type="entry name" value="RibonucZ/Hydroxyglut_hydro"/>
</dbReference>
<dbReference type="Gene3D" id="3.40.250.10">
    <property type="entry name" value="Rhodanese-like domain"/>
    <property type="match status" value="1"/>
</dbReference>
<dbReference type="PROSITE" id="PS50206">
    <property type="entry name" value="RHODANESE_3"/>
    <property type="match status" value="1"/>
</dbReference>
<name>A0ABP9X1X4_9CHLR</name>
<dbReference type="SUPFAM" id="SSF56281">
    <property type="entry name" value="Metallo-hydrolase/oxidoreductase"/>
    <property type="match status" value="1"/>
</dbReference>
<dbReference type="EMBL" id="BAABRU010000011">
    <property type="protein sequence ID" value="GAA5529415.1"/>
    <property type="molecule type" value="Genomic_DNA"/>
</dbReference>
<dbReference type="InterPro" id="IPR001763">
    <property type="entry name" value="Rhodanese-like_dom"/>
</dbReference>
<dbReference type="CDD" id="cd00158">
    <property type="entry name" value="RHOD"/>
    <property type="match status" value="1"/>
</dbReference>
<dbReference type="Proteomes" id="UP001428290">
    <property type="component" value="Unassembled WGS sequence"/>
</dbReference>
<dbReference type="PANTHER" id="PTHR43084">
    <property type="entry name" value="PERSULFIDE DIOXYGENASE ETHE1"/>
    <property type="match status" value="1"/>
</dbReference>
<dbReference type="SMART" id="SM00849">
    <property type="entry name" value="Lactamase_B"/>
    <property type="match status" value="1"/>
</dbReference>
<evidence type="ECO:0000313" key="3">
    <source>
        <dbReference type="Proteomes" id="UP001428290"/>
    </source>
</evidence>
<dbReference type="Pfam" id="PF00753">
    <property type="entry name" value="Lactamase_B"/>
    <property type="match status" value="1"/>
</dbReference>
<organism evidence="2 3">
    <name type="scientific">Herpetosiphon gulosus</name>
    <dbReference type="NCBI Taxonomy" id="1973496"/>
    <lineage>
        <taxon>Bacteria</taxon>
        <taxon>Bacillati</taxon>
        <taxon>Chloroflexota</taxon>
        <taxon>Chloroflexia</taxon>
        <taxon>Herpetosiphonales</taxon>
        <taxon>Herpetosiphonaceae</taxon>
        <taxon>Herpetosiphon</taxon>
    </lineage>
</organism>
<dbReference type="InterPro" id="IPR036873">
    <property type="entry name" value="Rhodanese-like_dom_sf"/>
</dbReference>
<dbReference type="InterPro" id="IPR001279">
    <property type="entry name" value="Metallo-B-lactamas"/>
</dbReference>
<reference evidence="2 3" key="1">
    <citation type="submission" date="2024-02" db="EMBL/GenBank/DDBJ databases">
        <title>Herpetosiphon gulosus NBRC 112829.</title>
        <authorList>
            <person name="Ichikawa N."/>
            <person name="Katano-Makiyama Y."/>
            <person name="Hidaka K."/>
        </authorList>
    </citation>
    <scope>NUCLEOTIDE SEQUENCE [LARGE SCALE GENOMIC DNA]</scope>
    <source>
        <strain evidence="2 3">NBRC 112829</strain>
    </source>
</reference>
<keyword evidence="3" id="KW-1185">Reference proteome</keyword>
<dbReference type="GO" id="GO:0016787">
    <property type="term" value="F:hydrolase activity"/>
    <property type="evidence" value="ECO:0007669"/>
    <property type="project" value="UniProtKB-KW"/>
</dbReference>
<evidence type="ECO:0000313" key="2">
    <source>
        <dbReference type="EMBL" id="GAA5529415.1"/>
    </source>
</evidence>
<dbReference type="CDD" id="cd07724">
    <property type="entry name" value="POD-like_MBL-fold"/>
    <property type="match status" value="1"/>
</dbReference>
<protein>
    <submittedName>
        <fullName evidence="2">Hydroxyacylglutathione hydrolase</fullName>
    </submittedName>
</protein>
<dbReference type="SMART" id="SM00450">
    <property type="entry name" value="RHOD"/>
    <property type="match status" value="1"/>
</dbReference>
<dbReference type="Gene3D" id="3.60.15.10">
    <property type="entry name" value="Ribonuclease Z/Hydroxyacylglutathione hydrolase-like"/>
    <property type="match status" value="1"/>
</dbReference>
<proteinExistence type="predicted"/>
<dbReference type="InterPro" id="IPR051682">
    <property type="entry name" value="Mito_Persulfide_Diox"/>
</dbReference>
<comment type="caution">
    <text evidence="2">The sequence shown here is derived from an EMBL/GenBank/DDBJ whole genome shotgun (WGS) entry which is preliminary data.</text>
</comment>
<keyword evidence="2" id="KW-0378">Hydrolase</keyword>
<accession>A0ABP9X1X4</accession>
<dbReference type="Pfam" id="PF00581">
    <property type="entry name" value="Rhodanese"/>
    <property type="match status" value="1"/>
</dbReference>
<feature type="domain" description="Rhodanese" evidence="1">
    <location>
        <begin position="16"/>
        <end position="107"/>
    </location>
</feature>
<sequence>MIQTIDVTTLQTWLSQGRAVTVLDVRPEADWQEWQIPQSVHAEAYYDLKASQLAPALQQLKFPLDQPIVTVCGMGKMSLVAAEQLQAQGYQVYSLAGGMQAWSLAWNIAQLPTLANGTEIIQIRRTGKGCLSYLIASQGQAMVIDASLDPTVYLQLAQERGWQIQAVLDTHIHADHLSRSRQLAELSGATFYLPANQRSSGTYQPISANMQIQLGVATIQALATPGHTWESMSYLLDGSHLFSGDTLFLAAVGRPDLEAQAAEAQQRASALYQSLQTILTFDPASIILPGHTSKPVAFDGQPIMASLAEVQAATPRLAQPETEFVAGLTAVRPATPPNHQTIVQLNQAGAGLPADLITLEAGANRCAIA</sequence>
<dbReference type="PANTHER" id="PTHR43084:SF7">
    <property type="entry name" value="BETA-LACTAMASE DOMAIN PROTEIN"/>
    <property type="match status" value="1"/>
</dbReference>
<gene>
    <name evidence="2" type="primary">gloB_5</name>
    <name evidence="2" type="ORF">Hgul01_03224</name>
</gene>
<evidence type="ECO:0000259" key="1">
    <source>
        <dbReference type="PROSITE" id="PS50206"/>
    </source>
</evidence>
<dbReference type="RefSeq" id="WP_345723033.1">
    <property type="nucleotide sequence ID" value="NZ_BAABRU010000011.1"/>
</dbReference>
<dbReference type="SUPFAM" id="SSF52821">
    <property type="entry name" value="Rhodanese/Cell cycle control phosphatase"/>
    <property type="match status" value="1"/>
</dbReference>
<dbReference type="InterPro" id="IPR044528">
    <property type="entry name" value="POD-like_MBL-fold"/>
</dbReference>